<dbReference type="SMART" id="SM00962">
    <property type="entry name" value="SRP54"/>
    <property type="match status" value="1"/>
</dbReference>
<keyword evidence="2 9" id="KW-0547">Nucleotide-binding</keyword>
<dbReference type="OrthoDB" id="9804720at2"/>
<dbReference type="InterPro" id="IPR000897">
    <property type="entry name" value="SRP54_GTPase_dom"/>
</dbReference>
<dbReference type="GO" id="GO:0005525">
    <property type="term" value="F:GTP binding"/>
    <property type="evidence" value="ECO:0007669"/>
    <property type="project" value="UniProtKB-UniRule"/>
</dbReference>
<comment type="catalytic activity">
    <reaction evidence="8 9">
        <text>GTP + H2O = GDP + phosphate + H(+)</text>
        <dbReference type="Rhea" id="RHEA:19669"/>
        <dbReference type="ChEBI" id="CHEBI:15377"/>
        <dbReference type="ChEBI" id="CHEBI:15378"/>
        <dbReference type="ChEBI" id="CHEBI:37565"/>
        <dbReference type="ChEBI" id="CHEBI:43474"/>
        <dbReference type="ChEBI" id="CHEBI:58189"/>
        <dbReference type="EC" id="3.6.5.4"/>
    </reaction>
</comment>
<dbReference type="Pfam" id="PF00448">
    <property type="entry name" value="SRP54"/>
    <property type="match status" value="1"/>
</dbReference>
<dbReference type="SMART" id="SM00382">
    <property type="entry name" value="AAA"/>
    <property type="match status" value="1"/>
</dbReference>
<dbReference type="SUPFAM" id="SSF47446">
    <property type="entry name" value="Signal peptide-binding domain"/>
    <property type="match status" value="1"/>
</dbReference>
<evidence type="ECO:0000256" key="7">
    <source>
        <dbReference type="ARBA" id="ARBA00023274"/>
    </source>
</evidence>
<evidence type="ECO:0000256" key="10">
    <source>
        <dbReference type="SAM" id="Coils"/>
    </source>
</evidence>
<keyword evidence="7 9" id="KW-0687">Ribonucleoprotein</keyword>
<evidence type="ECO:0000259" key="11">
    <source>
        <dbReference type="PROSITE" id="PS00300"/>
    </source>
</evidence>
<evidence type="ECO:0000256" key="4">
    <source>
        <dbReference type="ARBA" id="ARBA00022884"/>
    </source>
</evidence>
<dbReference type="Gene3D" id="1.10.260.30">
    <property type="entry name" value="Signal recognition particle, SRP54 subunit, M-domain"/>
    <property type="match status" value="1"/>
</dbReference>
<dbReference type="InterPro" id="IPR036891">
    <property type="entry name" value="Signal_recog_part_SRP54_M_sf"/>
</dbReference>
<dbReference type="PROSITE" id="PS00300">
    <property type="entry name" value="SRP54"/>
    <property type="match status" value="1"/>
</dbReference>
<evidence type="ECO:0000256" key="5">
    <source>
        <dbReference type="ARBA" id="ARBA00023134"/>
    </source>
</evidence>
<dbReference type="RefSeq" id="WP_101518407.1">
    <property type="nucleotide sequence ID" value="NZ_PKUS01000019.1"/>
</dbReference>
<dbReference type="InterPro" id="IPR027417">
    <property type="entry name" value="P-loop_NTPase"/>
</dbReference>
<dbReference type="InterPro" id="IPR004780">
    <property type="entry name" value="SRP"/>
</dbReference>
<dbReference type="SMART" id="SM00963">
    <property type="entry name" value="SRP54_N"/>
    <property type="match status" value="1"/>
</dbReference>
<keyword evidence="5 9" id="KW-0342">GTP-binding</keyword>
<dbReference type="Proteomes" id="UP000235005">
    <property type="component" value="Unassembled WGS sequence"/>
</dbReference>
<keyword evidence="10" id="KW-0175">Coiled coil</keyword>
<evidence type="ECO:0000256" key="3">
    <source>
        <dbReference type="ARBA" id="ARBA00022801"/>
    </source>
</evidence>
<keyword evidence="13" id="KW-1185">Reference proteome</keyword>
<feature type="binding site" evidence="9">
    <location>
        <begin position="190"/>
        <end position="194"/>
    </location>
    <ligand>
        <name>GTP</name>
        <dbReference type="ChEBI" id="CHEBI:37565"/>
    </ligand>
</feature>
<gene>
    <name evidence="9" type="primary">ffh</name>
    <name evidence="12" type="ORF">C0039_14025</name>
</gene>
<dbReference type="HAMAP" id="MF_00306">
    <property type="entry name" value="SRP54"/>
    <property type="match status" value="1"/>
</dbReference>
<keyword evidence="4 9" id="KW-0694">RNA-binding</keyword>
<evidence type="ECO:0000313" key="13">
    <source>
        <dbReference type="Proteomes" id="UP000235005"/>
    </source>
</evidence>
<comment type="domain">
    <text evidence="9">Composed of three domains: the N-terminal N domain, which is responsible for interactions with the ribosome, the central G domain, which binds GTP, and the C-terminal M domain, which binds the RNA and the signal sequence of the RNC.</text>
</comment>
<dbReference type="InterPro" id="IPR042101">
    <property type="entry name" value="SRP54_N_sf"/>
</dbReference>
<dbReference type="EMBL" id="PKUS01000019">
    <property type="protein sequence ID" value="PLW68074.1"/>
    <property type="molecule type" value="Genomic_DNA"/>
</dbReference>
<feature type="domain" description="SRP54-type proteins GTP-binding" evidence="11">
    <location>
        <begin position="269"/>
        <end position="282"/>
    </location>
</feature>
<keyword evidence="3 9" id="KW-0378">Hydrolase</keyword>
<dbReference type="InterPro" id="IPR004125">
    <property type="entry name" value="Signal_recog_particle_SRP54_M"/>
</dbReference>
<feature type="binding site" evidence="9">
    <location>
        <begin position="248"/>
        <end position="251"/>
    </location>
    <ligand>
        <name>GTP</name>
        <dbReference type="ChEBI" id="CHEBI:37565"/>
    </ligand>
</feature>
<dbReference type="GO" id="GO:0006614">
    <property type="term" value="P:SRP-dependent cotranslational protein targeting to membrane"/>
    <property type="evidence" value="ECO:0007669"/>
    <property type="project" value="InterPro"/>
</dbReference>
<dbReference type="PANTHER" id="PTHR11564">
    <property type="entry name" value="SIGNAL RECOGNITION PARTICLE 54K PROTEIN SRP54"/>
    <property type="match status" value="1"/>
</dbReference>
<evidence type="ECO:0000256" key="2">
    <source>
        <dbReference type="ARBA" id="ARBA00022741"/>
    </source>
</evidence>
<accession>A0A2N5X0R3</accession>
<comment type="similarity">
    <text evidence="1 9">Belongs to the GTP-binding SRP family. SRP54 subfamily.</text>
</comment>
<keyword evidence="6 9" id="KW-0733">Signal recognition particle</keyword>
<dbReference type="InterPro" id="IPR013822">
    <property type="entry name" value="Signal_recog_particl_SRP54_hlx"/>
</dbReference>
<dbReference type="Gene3D" id="1.20.120.140">
    <property type="entry name" value="Signal recognition particle SRP54, nucleotide-binding domain"/>
    <property type="match status" value="1"/>
</dbReference>
<feature type="coiled-coil region" evidence="10">
    <location>
        <begin position="297"/>
        <end position="324"/>
    </location>
</feature>
<dbReference type="NCBIfam" id="TIGR00959">
    <property type="entry name" value="ffh"/>
    <property type="match status" value="1"/>
</dbReference>
<dbReference type="Pfam" id="PF02978">
    <property type="entry name" value="SRP_SPB"/>
    <property type="match status" value="1"/>
</dbReference>
<dbReference type="FunFam" id="3.40.50.300:FF:000022">
    <property type="entry name" value="Signal recognition particle 54 kDa subunit"/>
    <property type="match status" value="1"/>
</dbReference>
<feature type="binding site" evidence="9">
    <location>
        <begin position="107"/>
        <end position="114"/>
    </location>
    <ligand>
        <name>GTP</name>
        <dbReference type="ChEBI" id="CHEBI:37565"/>
    </ligand>
</feature>
<comment type="subunit">
    <text evidence="9">Part of the signal recognition particle protein translocation system, which is composed of SRP and FtsY. SRP is a ribonucleoprotein composed of Ffh and a 4.5S RNA molecule.</text>
</comment>
<comment type="subcellular location">
    <subcellularLocation>
        <location evidence="9">Cytoplasm</location>
    </subcellularLocation>
    <text evidence="9">The SRP-RNC complex is targeted to the cytoplasmic membrane.</text>
</comment>
<name>A0A2N5X0R3_9GAMM</name>
<evidence type="ECO:0000256" key="1">
    <source>
        <dbReference type="ARBA" id="ARBA00005450"/>
    </source>
</evidence>
<comment type="caution">
    <text evidence="12">The sequence shown here is derived from an EMBL/GenBank/DDBJ whole genome shotgun (WGS) entry which is preliminary data.</text>
</comment>
<reference evidence="12 13" key="1">
    <citation type="submission" date="2018-01" db="EMBL/GenBank/DDBJ databases">
        <title>The draft genome sequence of Halioglobus lutimaris HF004.</title>
        <authorList>
            <person name="Du Z.-J."/>
            <person name="Shi M.-J."/>
        </authorList>
    </citation>
    <scope>NUCLEOTIDE SEQUENCE [LARGE SCALE GENOMIC DNA]</scope>
    <source>
        <strain evidence="12 13">HF004</strain>
    </source>
</reference>
<dbReference type="InterPro" id="IPR022941">
    <property type="entry name" value="SRP54"/>
</dbReference>
<dbReference type="AlphaFoldDB" id="A0A2N5X0R3"/>
<sequence>MFQSLSDRLSSSLRSITGKATLTDENIQETLREVRMALLEADVALPVVKEFVEAVRQRAVGQEVMKSLSPGQAFLKIVQAELEAVMGTANEGLNLATQPPAVILMAGLQGAGKTTSVAKLAKLLRERDKKKVTVVSADVYRPAAIKQLETLAAEVGADFFPSDASQKPVAIAEAAVVHARKQFADVLIVDTAGRLAVDAEMMAEIAAVHRAVNPIETLFVVDAMTGQDAANTARAFGETLPLTGVILTKVDADTRGGAALSVRSVTGKPIKFLGVGEKTAALDPFHPDRLASRILGMGDVLSLIEEAEQKVDKVKAEKLARKVKKGQRFDLEDFRDQLQQMNNMGGITGMLDKLPGMGNVAQMAQQNMDTKMFSRMEAMINSMTPEERRRPELIQGARKRRITRGSGTQVQDLNRLLKQHKQMQKMMKKMKGGGMQKMMRGLGGMMPPGAGGPGGMPPGGMPPFK</sequence>
<protein>
    <recommendedName>
        <fullName evidence="9">Signal recognition particle protein</fullName>
        <ecNumber evidence="9">3.6.5.4</ecNumber>
    </recommendedName>
    <alternativeName>
        <fullName evidence="9">Fifty-four homolog</fullName>
    </alternativeName>
</protein>
<proteinExistence type="inferred from homology"/>
<dbReference type="Gene3D" id="3.40.50.300">
    <property type="entry name" value="P-loop containing nucleotide triphosphate hydrolases"/>
    <property type="match status" value="1"/>
</dbReference>
<evidence type="ECO:0000313" key="12">
    <source>
        <dbReference type="EMBL" id="PLW68074.1"/>
    </source>
</evidence>
<evidence type="ECO:0000256" key="8">
    <source>
        <dbReference type="ARBA" id="ARBA00048027"/>
    </source>
</evidence>
<organism evidence="12 13">
    <name type="scientific">Pseudohalioglobus lutimaris</name>
    <dbReference type="NCBI Taxonomy" id="1737061"/>
    <lineage>
        <taxon>Bacteria</taxon>
        <taxon>Pseudomonadati</taxon>
        <taxon>Pseudomonadota</taxon>
        <taxon>Gammaproteobacteria</taxon>
        <taxon>Cellvibrionales</taxon>
        <taxon>Halieaceae</taxon>
        <taxon>Pseudohalioglobus</taxon>
    </lineage>
</organism>
<dbReference type="InterPro" id="IPR003593">
    <property type="entry name" value="AAA+_ATPase"/>
</dbReference>
<comment type="function">
    <text evidence="9">Involved in targeting and insertion of nascent membrane proteins into the cytoplasmic membrane. Binds to the hydrophobic signal sequence of the ribosome-nascent chain (RNC) as it emerges from the ribosomes. The SRP-RNC complex is then targeted to the cytoplasmic membrane where it interacts with the SRP receptor FtsY. Interaction with FtsY leads to the transfer of the RNC complex to the Sec translocase for insertion into the membrane, the hydrolysis of GTP by both Ffh and FtsY, and the dissociation of the SRP-FtsY complex into the individual components.</text>
</comment>
<dbReference type="GO" id="GO:0003924">
    <property type="term" value="F:GTPase activity"/>
    <property type="evidence" value="ECO:0007669"/>
    <property type="project" value="UniProtKB-UniRule"/>
</dbReference>
<evidence type="ECO:0000256" key="9">
    <source>
        <dbReference type="HAMAP-Rule" id="MF_00306"/>
    </source>
</evidence>
<dbReference type="SUPFAM" id="SSF52540">
    <property type="entry name" value="P-loop containing nucleoside triphosphate hydrolases"/>
    <property type="match status" value="1"/>
</dbReference>
<keyword evidence="9" id="KW-0963">Cytoplasm</keyword>
<dbReference type="GO" id="GO:0048500">
    <property type="term" value="C:signal recognition particle"/>
    <property type="evidence" value="ECO:0007669"/>
    <property type="project" value="UniProtKB-UniRule"/>
</dbReference>
<dbReference type="Pfam" id="PF02881">
    <property type="entry name" value="SRP54_N"/>
    <property type="match status" value="1"/>
</dbReference>
<dbReference type="CDD" id="cd18539">
    <property type="entry name" value="SRP_G"/>
    <property type="match status" value="1"/>
</dbReference>
<dbReference type="GO" id="GO:0008312">
    <property type="term" value="F:7S RNA binding"/>
    <property type="evidence" value="ECO:0007669"/>
    <property type="project" value="InterPro"/>
</dbReference>
<dbReference type="PANTHER" id="PTHR11564:SF5">
    <property type="entry name" value="SIGNAL RECOGNITION PARTICLE SUBUNIT SRP54"/>
    <property type="match status" value="1"/>
</dbReference>
<evidence type="ECO:0000256" key="6">
    <source>
        <dbReference type="ARBA" id="ARBA00023135"/>
    </source>
</evidence>
<dbReference type="EC" id="3.6.5.4" evidence="9"/>